<evidence type="ECO:0008006" key="4">
    <source>
        <dbReference type="Google" id="ProtNLM"/>
    </source>
</evidence>
<accession>A0A7N0USU3</accession>
<feature type="region of interest" description="Disordered" evidence="1">
    <location>
        <begin position="96"/>
        <end position="119"/>
    </location>
</feature>
<dbReference type="AlphaFoldDB" id="A0A7N0USU3"/>
<feature type="compositionally biased region" description="Basic residues" evidence="1">
    <location>
        <begin position="194"/>
        <end position="203"/>
    </location>
</feature>
<dbReference type="InterPro" id="IPR006734">
    <property type="entry name" value="PLATZ"/>
</dbReference>
<reference evidence="2" key="1">
    <citation type="submission" date="2021-01" db="UniProtKB">
        <authorList>
            <consortium name="EnsemblPlants"/>
        </authorList>
    </citation>
    <scope>IDENTIFICATION</scope>
</reference>
<evidence type="ECO:0000313" key="3">
    <source>
        <dbReference type="Proteomes" id="UP000594263"/>
    </source>
</evidence>
<keyword evidence="3" id="KW-1185">Reference proteome</keyword>
<evidence type="ECO:0000313" key="2">
    <source>
        <dbReference type="EnsemblPlants" id="Kaladp0084s0077.1.v1.1"/>
    </source>
</evidence>
<dbReference type="Proteomes" id="UP000594263">
    <property type="component" value="Unplaced"/>
</dbReference>
<dbReference type="PANTHER" id="PTHR31065">
    <property type="entry name" value="PLATZ TRANSCRIPTION FACTOR FAMILY PROTEIN"/>
    <property type="match status" value="1"/>
</dbReference>
<sequence>METLAEHLQDGKPQWLEDFLAKPYSKPCLLQAHADAGFNTNKFCVDCRTPVCPSCVTEFGHTNHAIIQVYRHVYQDSASVRAIRSFMNINGVQINQNGPIDTPPKRAKHNSRINKVTSSDRKNRIERMCKICGKKLVPAHQFHYCSIQCKLADYMSKSDRSVPPFLMPGTQTLDEACTRGKVDGKEKADEAAATRRRKRKGIPRRAPFF</sequence>
<protein>
    <recommendedName>
        <fullName evidence="4">PLATZ transcription factor family protein</fullName>
    </recommendedName>
</protein>
<organism evidence="2 3">
    <name type="scientific">Kalanchoe fedtschenkoi</name>
    <name type="common">Lavender scallops</name>
    <name type="synonym">South American air plant</name>
    <dbReference type="NCBI Taxonomy" id="63787"/>
    <lineage>
        <taxon>Eukaryota</taxon>
        <taxon>Viridiplantae</taxon>
        <taxon>Streptophyta</taxon>
        <taxon>Embryophyta</taxon>
        <taxon>Tracheophyta</taxon>
        <taxon>Spermatophyta</taxon>
        <taxon>Magnoliopsida</taxon>
        <taxon>eudicotyledons</taxon>
        <taxon>Gunneridae</taxon>
        <taxon>Pentapetalae</taxon>
        <taxon>Saxifragales</taxon>
        <taxon>Crassulaceae</taxon>
        <taxon>Kalanchoe</taxon>
    </lineage>
</organism>
<dbReference type="SUPFAM" id="SSF57845">
    <property type="entry name" value="B-box zinc-binding domain"/>
    <property type="match status" value="1"/>
</dbReference>
<proteinExistence type="predicted"/>
<dbReference type="Pfam" id="PF04640">
    <property type="entry name" value="PLATZ"/>
    <property type="match status" value="1"/>
</dbReference>
<name>A0A7N0USU3_KALFE</name>
<dbReference type="EnsemblPlants" id="Kaladp0084s0077.1.v1.1">
    <property type="protein sequence ID" value="Kaladp0084s0077.1.v1.1"/>
    <property type="gene ID" value="Kaladp0084s0077.v1.1"/>
</dbReference>
<feature type="region of interest" description="Disordered" evidence="1">
    <location>
        <begin position="181"/>
        <end position="209"/>
    </location>
</feature>
<feature type="compositionally biased region" description="Basic and acidic residues" evidence="1">
    <location>
        <begin position="181"/>
        <end position="193"/>
    </location>
</feature>
<dbReference type="Gramene" id="Kaladp0084s0077.1.v1.1">
    <property type="protein sequence ID" value="Kaladp0084s0077.1.v1.1"/>
    <property type="gene ID" value="Kaladp0084s0077.v1.1"/>
</dbReference>
<evidence type="ECO:0000256" key="1">
    <source>
        <dbReference type="SAM" id="MobiDB-lite"/>
    </source>
</evidence>
<dbReference type="PANTHER" id="PTHR31065:SF1">
    <property type="entry name" value="OS09G0116050 PROTEIN"/>
    <property type="match status" value="1"/>
</dbReference>